<dbReference type="PROSITE" id="PS00737">
    <property type="entry name" value="THIOLASE_2"/>
    <property type="match status" value="1"/>
</dbReference>
<dbReference type="InterPro" id="IPR020617">
    <property type="entry name" value="Thiolase_C"/>
</dbReference>
<evidence type="ECO:0000259" key="8">
    <source>
        <dbReference type="Pfam" id="PF02803"/>
    </source>
</evidence>
<gene>
    <name evidence="9" type="ORF">HaLaN_26593</name>
</gene>
<evidence type="ECO:0000313" key="9">
    <source>
        <dbReference type="EMBL" id="GFH28151.1"/>
    </source>
</evidence>
<dbReference type="GO" id="GO:0006635">
    <property type="term" value="P:fatty acid beta-oxidation"/>
    <property type="evidence" value="ECO:0007669"/>
    <property type="project" value="TreeGrafter"/>
</dbReference>
<keyword evidence="2 6" id="KW-0808">Transferase</keyword>
<sequence length="215" mass="21951">DDHAVRSHERARKAAAAGWTAQEIVAVPTAAGLVTQDEGPAKFNADKLRRLRPAFKTTGGTVTAGNASPVTDGAAALVLASYEAATQAGLPIVGVLRAQADANQAPEWFTTAPALAVPKVLARAGLGADDMAAYEFNEAFSVVDLANRQLLGLHEDKVNLHGGAVALGHPIGASGARVLVTLLNVLQTHGGRYGCAAICNGGGGASAMVVERWQG</sequence>
<evidence type="ECO:0000256" key="4">
    <source>
        <dbReference type="ARBA" id="ARBA00022958"/>
    </source>
</evidence>
<feature type="non-terminal residue" evidence="9">
    <location>
        <position position="215"/>
    </location>
</feature>
<name>A0A6A0A6M4_HAELA</name>
<evidence type="ECO:0000256" key="2">
    <source>
        <dbReference type="ARBA" id="ARBA00022679"/>
    </source>
</evidence>
<keyword evidence="3" id="KW-0479">Metal-binding</keyword>
<feature type="non-terminal residue" evidence="9">
    <location>
        <position position="1"/>
    </location>
</feature>
<dbReference type="SUPFAM" id="SSF53901">
    <property type="entry name" value="Thiolase-like"/>
    <property type="match status" value="2"/>
</dbReference>
<dbReference type="PANTHER" id="PTHR18919">
    <property type="entry name" value="ACETYL-COA C-ACYLTRANSFERASE"/>
    <property type="match status" value="1"/>
</dbReference>
<keyword evidence="10" id="KW-1185">Reference proteome</keyword>
<dbReference type="AlphaFoldDB" id="A0A6A0A6M4"/>
<dbReference type="Pfam" id="PF02803">
    <property type="entry name" value="Thiolase_C"/>
    <property type="match status" value="1"/>
</dbReference>
<dbReference type="Gene3D" id="3.40.47.10">
    <property type="match status" value="1"/>
</dbReference>
<keyword evidence="5 6" id="KW-0012">Acyltransferase</keyword>
<dbReference type="GO" id="GO:0005739">
    <property type="term" value="C:mitochondrion"/>
    <property type="evidence" value="ECO:0007669"/>
    <property type="project" value="TreeGrafter"/>
</dbReference>
<evidence type="ECO:0000259" key="7">
    <source>
        <dbReference type="Pfam" id="PF00108"/>
    </source>
</evidence>
<dbReference type="Pfam" id="PF00108">
    <property type="entry name" value="Thiolase_N"/>
    <property type="match status" value="1"/>
</dbReference>
<dbReference type="InterPro" id="IPR020616">
    <property type="entry name" value="Thiolase_N"/>
</dbReference>
<dbReference type="GO" id="GO:0046872">
    <property type="term" value="F:metal ion binding"/>
    <property type="evidence" value="ECO:0007669"/>
    <property type="project" value="UniProtKB-KW"/>
</dbReference>
<dbReference type="PANTHER" id="PTHR18919:SF156">
    <property type="entry name" value="ACETYL-COA ACETYLTRANSFERASE, MITOCHONDRIAL"/>
    <property type="match status" value="1"/>
</dbReference>
<dbReference type="InterPro" id="IPR002155">
    <property type="entry name" value="Thiolase"/>
</dbReference>
<evidence type="ECO:0000256" key="3">
    <source>
        <dbReference type="ARBA" id="ARBA00022723"/>
    </source>
</evidence>
<evidence type="ECO:0000256" key="6">
    <source>
        <dbReference type="RuleBase" id="RU003557"/>
    </source>
</evidence>
<feature type="domain" description="Thiolase C-terminal" evidence="8">
    <location>
        <begin position="92"/>
        <end position="212"/>
    </location>
</feature>
<reference evidence="9 10" key="1">
    <citation type="submission" date="2020-02" db="EMBL/GenBank/DDBJ databases">
        <title>Draft genome sequence of Haematococcus lacustris strain NIES-144.</title>
        <authorList>
            <person name="Morimoto D."/>
            <person name="Nakagawa S."/>
            <person name="Yoshida T."/>
            <person name="Sawayama S."/>
        </authorList>
    </citation>
    <scope>NUCLEOTIDE SEQUENCE [LARGE SCALE GENOMIC DNA]</scope>
    <source>
        <strain evidence="9 10">NIES-144</strain>
    </source>
</reference>
<dbReference type="Proteomes" id="UP000485058">
    <property type="component" value="Unassembled WGS sequence"/>
</dbReference>
<comment type="caution">
    <text evidence="9">The sequence shown here is derived from an EMBL/GenBank/DDBJ whole genome shotgun (WGS) entry which is preliminary data.</text>
</comment>
<dbReference type="CDD" id="cd00751">
    <property type="entry name" value="thiolase"/>
    <property type="match status" value="1"/>
</dbReference>
<evidence type="ECO:0000256" key="1">
    <source>
        <dbReference type="ARBA" id="ARBA00010982"/>
    </source>
</evidence>
<feature type="domain" description="Thiolase N-terminal" evidence="7">
    <location>
        <begin position="1"/>
        <end position="81"/>
    </location>
</feature>
<evidence type="ECO:0000313" key="10">
    <source>
        <dbReference type="Proteomes" id="UP000485058"/>
    </source>
</evidence>
<dbReference type="EMBL" id="BLLF01003762">
    <property type="protein sequence ID" value="GFH28151.1"/>
    <property type="molecule type" value="Genomic_DNA"/>
</dbReference>
<keyword evidence="4" id="KW-0630">Potassium</keyword>
<dbReference type="InterPro" id="IPR020613">
    <property type="entry name" value="Thiolase_CS"/>
</dbReference>
<dbReference type="InterPro" id="IPR016039">
    <property type="entry name" value="Thiolase-like"/>
</dbReference>
<proteinExistence type="inferred from homology"/>
<dbReference type="GO" id="GO:0003985">
    <property type="term" value="F:acetyl-CoA C-acetyltransferase activity"/>
    <property type="evidence" value="ECO:0007669"/>
    <property type="project" value="TreeGrafter"/>
</dbReference>
<protein>
    <submittedName>
        <fullName evidence="9">Uncharacterized protein</fullName>
    </submittedName>
</protein>
<evidence type="ECO:0000256" key="5">
    <source>
        <dbReference type="ARBA" id="ARBA00023315"/>
    </source>
</evidence>
<comment type="similarity">
    <text evidence="1 6">Belongs to the thiolase-like superfamily. Thiolase family.</text>
</comment>
<organism evidence="9 10">
    <name type="scientific">Haematococcus lacustris</name>
    <name type="common">Green alga</name>
    <name type="synonym">Haematococcus pluvialis</name>
    <dbReference type="NCBI Taxonomy" id="44745"/>
    <lineage>
        <taxon>Eukaryota</taxon>
        <taxon>Viridiplantae</taxon>
        <taxon>Chlorophyta</taxon>
        <taxon>core chlorophytes</taxon>
        <taxon>Chlorophyceae</taxon>
        <taxon>CS clade</taxon>
        <taxon>Chlamydomonadales</taxon>
        <taxon>Haematococcaceae</taxon>
        <taxon>Haematococcus</taxon>
    </lineage>
</organism>
<accession>A0A6A0A6M4</accession>